<sequence>MRYVPNSNLSDLDWWDRAIGCSVRCIKQETWRSSQTPQERGGAWLVVRAEQVVCGVLRNSPSILII</sequence>
<evidence type="ECO:0000313" key="2">
    <source>
        <dbReference type="Proteomes" id="UP000494256"/>
    </source>
</evidence>
<proteinExistence type="predicted"/>
<reference evidence="1 2" key="1">
    <citation type="submission" date="2020-04" db="EMBL/GenBank/DDBJ databases">
        <authorList>
            <person name="Wallbank WR R."/>
            <person name="Pardo Diaz C."/>
            <person name="Kozak K."/>
            <person name="Martin S."/>
            <person name="Jiggins C."/>
            <person name="Moest M."/>
            <person name="Warren A I."/>
            <person name="Byers J.R.P. K."/>
            <person name="Montejo-Kovacevich G."/>
            <person name="Yen C E."/>
        </authorList>
    </citation>
    <scope>NUCLEOTIDE SEQUENCE [LARGE SCALE GENOMIC DNA]</scope>
</reference>
<comment type="caution">
    <text evidence="1">The sequence shown here is derived from an EMBL/GenBank/DDBJ whole genome shotgun (WGS) entry which is preliminary data.</text>
</comment>
<dbReference type="EMBL" id="CADEBD010000279">
    <property type="protein sequence ID" value="CAB3227674.1"/>
    <property type="molecule type" value="Genomic_DNA"/>
</dbReference>
<name>A0A8S0Z561_ARCPL</name>
<organism evidence="1 2">
    <name type="scientific">Arctia plantaginis</name>
    <name type="common">Wood tiger moth</name>
    <name type="synonym">Phalaena plantaginis</name>
    <dbReference type="NCBI Taxonomy" id="874455"/>
    <lineage>
        <taxon>Eukaryota</taxon>
        <taxon>Metazoa</taxon>
        <taxon>Ecdysozoa</taxon>
        <taxon>Arthropoda</taxon>
        <taxon>Hexapoda</taxon>
        <taxon>Insecta</taxon>
        <taxon>Pterygota</taxon>
        <taxon>Neoptera</taxon>
        <taxon>Endopterygota</taxon>
        <taxon>Lepidoptera</taxon>
        <taxon>Glossata</taxon>
        <taxon>Ditrysia</taxon>
        <taxon>Noctuoidea</taxon>
        <taxon>Erebidae</taxon>
        <taxon>Arctiinae</taxon>
        <taxon>Arctia</taxon>
    </lineage>
</organism>
<protein>
    <submittedName>
        <fullName evidence="1">Uncharacterized protein</fullName>
    </submittedName>
</protein>
<dbReference type="AlphaFoldDB" id="A0A8S0Z561"/>
<gene>
    <name evidence="1" type="ORF">APLA_LOCUS3170</name>
</gene>
<dbReference type="OrthoDB" id="8194225at2759"/>
<dbReference type="Proteomes" id="UP000494256">
    <property type="component" value="Unassembled WGS sequence"/>
</dbReference>
<accession>A0A8S0Z561</accession>
<evidence type="ECO:0000313" key="1">
    <source>
        <dbReference type="EMBL" id="CAB3227674.1"/>
    </source>
</evidence>